<feature type="non-terminal residue" evidence="1">
    <location>
        <position position="112"/>
    </location>
</feature>
<sequence length="112" mass="13141">MSRVTCNRSLSFQSDTGKWETVLRTLRSRMGGKTVLCAFSSILELEMVLQTLRSRMGRKTNWAFFQFRLENLVSFEVVESFFSEHSALGIWNRKRNKHSNRPFLLFCSLLLK</sequence>
<name>A0A397S7V5_9GLOM</name>
<proteinExistence type="predicted"/>
<gene>
    <name evidence="1" type="ORF">C1645_746332</name>
</gene>
<dbReference type="EMBL" id="QKYT01002023">
    <property type="protein sequence ID" value="RIA78811.1"/>
    <property type="molecule type" value="Genomic_DNA"/>
</dbReference>
<comment type="caution">
    <text evidence="1">The sequence shown here is derived from an EMBL/GenBank/DDBJ whole genome shotgun (WGS) entry which is preliminary data.</text>
</comment>
<evidence type="ECO:0000313" key="2">
    <source>
        <dbReference type="Proteomes" id="UP000265703"/>
    </source>
</evidence>
<organism evidence="1 2">
    <name type="scientific">Glomus cerebriforme</name>
    <dbReference type="NCBI Taxonomy" id="658196"/>
    <lineage>
        <taxon>Eukaryota</taxon>
        <taxon>Fungi</taxon>
        <taxon>Fungi incertae sedis</taxon>
        <taxon>Mucoromycota</taxon>
        <taxon>Glomeromycotina</taxon>
        <taxon>Glomeromycetes</taxon>
        <taxon>Glomerales</taxon>
        <taxon>Glomeraceae</taxon>
        <taxon>Glomus</taxon>
    </lineage>
</organism>
<protein>
    <submittedName>
        <fullName evidence="1">Uncharacterized protein</fullName>
    </submittedName>
</protein>
<evidence type="ECO:0000313" key="1">
    <source>
        <dbReference type="EMBL" id="RIA78811.1"/>
    </source>
</evidence>
<reference evidence="1 2" key="1">
    <citation type="submission" date="2018-06" db="EMBL/GenBank/DDBJ databases">
        <title>Comparative genomics reveals the genomic features of Rhizophagus irregularis, R. cerebriforme, R. diaphanum and Gigaspora rosea, and their symbiotic lifestyle signature.</title>
        <authorList>
            <person name="Morin E."/>
            <person name="San Clemente H."/>
            <person name="Chen E.C.H."/>
            <person name="De La Providencia I."/>
            <person name="Hainaut M."/>
            <person name="Kuo A."/>
            <person name="Kohler A."/>
            <person name="Murat C."/>
            <person name="Tang N."/>
            <person name="Roy S."/>
            <person name="Loubradou J."/>
            <person name="Henrissat B."/>
            <person name="Grigoriev I.V."/>
            <person name="Corradi N."/>
            <person name="Roux C."/>
            <person name="Martin F.M."/>
        </authorList>
    </citation>
    <scope>NUCLEOTIDE SEQUENCE [LARGE SCALE GENOMIC DNA]</scope>
    <source>
        <strain evidence="1 2">DAOM 227022</strain>
    </source>
</reference>
<keyword evidence="2" id="KW-1185">Reference proteome</keyword>
<dbReference type="Proteomes" id="UP000265703">
    <property type="component" value="Unassembled WGS sequence"/>
</dbReference>
<accession>A0A397S7V5</accession>
<dbReference type="AlphaFoldDB" id="A0A397S7V5"/>